<comment type="caution">
    <text evidence="3">The sequence shown here is derived from an EMBL/GenBank/DDBJ whole genome shotgun (WGS) entry which is preliminary data.</text>
</comment>
<keyword evidence="2" id="KW-0732">Signal</keyword>
<evidence type="ECO:0000313" key="4">
    <source>
        <dbReference type="Proteomes" id="UP000285023"/>
    </source>
</evidence>
<dbReference type="AlphaFoldDB" id="A0A418Q2M3"/>
<dbReference type="RefSeq" id="WP_119531924.1">
    <property type="nucleotide sequence ID" value="NZ_QXTF01000001.1"/>
</dbReference>
<sequence>MKRNILLAAVGTAALTVAAPALAQDFWSGGGNDPSLDIEVDYDSYVNSDIDSDVEYRKDVKLEGEVELKGEIRVDSSAVAINDPAQMLDDLDVEAAGDNRVREFEIGGTGNIGANLAAGTLNQQMNSAVIAVSEYLANDDEASRRGGGWDDHDDSSGGWAEATTTAVQSLNDLTYDPEKDRDGHHGNHRFNGDYDDDDGSNVANRVAGGSVAGSGNIGVNAAAGAFNQQANLMTIAVATNSALAEANAGLLQSAMNSDIEASTGNNVVGGLTIDAASTGNIGVNLAAGVGNQQINALTIASTSTGD</sequence>
<feature type="region of interest" description="Disordered" evidence="1">
    <location>
        <begin position="174"/>
        <end position="202"/>
    </location>
</feature>
<dbReference type="Proteomes" id="UP000285023">
    <property type="component" value="Unassembled WGS sequence"/>
</dbReference>
<organism evidence="3 4">
    <name type="scientific">Sphingomonas edaphi</name>
    <dbReference type="NCBI Taxonomy" id="2315689"/>
    <lineage>
        <taxon>Bacteria</taxon>
        <taxon>Pseudomonadati</taxon>
        <taxon>Pseudomonadota</taxon>
        <taxon>Alphaproteobacteria</taxon>
        <taxon>Sphingomonadales</taxon>
        <taxon>Sphingomonadaceae</taxon>
        <taxon>Sphingomonas</taxon>
    </lineage>
</organism>
<reference evidence="3 4" key="1">
    <citation type="submission" date="2018-09" db="EMBL/GenBank/DDBJ databases">
        <title>Sphingomonas sp. DAC4.</title>
        <authorList>
            <person name="Seo T."/>
        </authorList>
    </citation>
    <scope>NUCLEOTIDE SEQUENCE [LARGE SCALE GENOMIC DNA]</scope>
    <source>
        <strain evidence="3 4">DAC4</strain>
    </source>
</reference>
<feature type="compositionally biased region" description="Basic and acidic residues" evidence="1">
    <location>
        <begin position="176"/>
        <end position="185"/>
    </location>
</feature>
<dbReference type="OrthoDB" id="7597158at2"/>
<feature type="signal peptide" evidence="2">
    <location>
        <begin position="1"/>
        <end position="23"/>
    </location>
</feature>
<dbReference type="EMBL" id="QXTF01000001">
    <property type="protein sequence ID" value="RIX32208.1"/>
    <property type="molecule type" value="Genomic_DNA"/>
</dbReference>
<protein>
    <submittedName>
        <fullName evidence="3">Uncharacterized protein</fullName>
    </submittedName>
</protein>
<evidence type="ECO:0000313" key="3">
    <source>
        <dbReference type="EMBL" id="RIX32208.1"/>
    </source>
</evidence>
<gene>
    <name evidence="3" type="ORF">D3M59_04380</name>
</gene>
<feature type="chain" id="PRO_5019350317" evidence="2">
    <location>
        <begin position="24"/>
        <end position="306"/>
    </location>
</feature>
<name>A0A418Q2M3_9SPHN</name>
<evidence type="ECO:0000256" key="2">
    <source>
        <dbReference type="SAM" id="SignalP"/>
    </source>
</evidence>
<accession>A0A418Q2M3</accession>
<evidence type="ECO:0000256" key="1">
    <source>
        <dbReference type="SAM" id="MobiDB-lite"/>
    </source>
</evidence>
<keyword evidence="4" id="KW-1185">Reference proteome</keyword>
<proteinExistence type="predicted"/>